<dbReference type="PANTHER" id="PTHR13593:SF113">
    <property type="entry name" value="SI:DKEY-266F7.9"/>
    <property type="match status" value="1"/>
</dbReference>
<dbReference type="GO" id="GO:0006629">
    <property type="term" value="P:lipid metabolic process"/>
    <property type="evidence" value="ECO:0007669"/>
    <property type="project" value="InterPro"/>
</dbReference>
<name>A0A3Q0QZ03_AMPCI</name>
<dbReference type="Proteomes" id="UP000261340">
    <property type="component" value="Unplaced"/>
</dbReference>
<dbReference type="OMA" id="DLGMRYD"/>
<proteinExistence type="predicted"/>
<dbReference type="InterPro" id="IPR000909">
    <property type="entry name" value="PLipase_C_PInositol-sp_X_dom"/>
</dbReference>
<dbReference type="Gene3D" id="3.20.20.190">
    <property type="entry name" value="Phosphatidylinositol (PI) phosphodiesterase"/>
    <property type="match status" value="1"/>
</dbReference>
<protein>
    <submittedName>
        <fullName evidence="3">Si:dkey-266f7.9</fullName>
    </submittedName>
</protein>
<organism evidence="3 4">
    <name type="scientific">Amphilophus citrinellus</name>
    <name type="common">Midas cichlid</name>
    <name type="synonym">Cichlasoma citrinellum</name>
    <dbReference type="NCBI Taxonomy" id="61819"/>
    <lineage>
        <taxon>Eukaryota</taxon>
        <taxon>Metazoa</taxon>
        <taxon>Chordata</taxon>
        <taxon>Craniata</taxon>
        <taxon>Vertebrata</taxon>
        <taxon>Euteleostomi</taxon>
        <taxon>Actinopterygii</taxon>
        <taxon>Neopterygii</taxon>
        <taxon>Teleostei</taxon>
        <taxon>Neoteleostei</taxon>
        <taxon>Acanthomorphata</taxon>
        <taxon>Ovalentaria</taxon>
        <taxon>Cichlomorphae</taxon>
        <taxon>Cichliformes</taxon>
        <taxon>Cichlidae</taxon>
        <taxon>New World cichlids</taxon>
        <taxon>Cichlasomatinae</taxon>
        <taxon>Heroini</taxon>
        <taxon>Amphilophus</taxon>
    </lineage>
</organism>
<dbReference type="Pfam" id="PF00388">
    <property type="entry name" value="PI-PLC-X"/>
    <property type="match status" value="1"/>
</dbReference>
<dbReference type="GeneTree" id="ENSGT00390000010118"/>
<reference evidence="3" key="2">
    <citation type="submission" date="2025-09" db="UniProtKB">
        <authorList>
            <consortium name="Ensembl"/>
        </authorList>
    </citation>
    <scope>IDENTIFICATION</scope>
</reference>
<evidence type="ECO:0000313" key="4">
    <source>
        <dbReference type="Proteomes" id="UP000261340"/>
    </source>
</evidence>
<dbReference type="GO" id="GO:0008081">
    <property type="term" value="F:phosphoric diester hydrolase activity"/>
    <property type="evidence" value="ECO:0007669"/>
    <property type="project" value="InterPro"/>
</dbReference>
<dbReference type="PROSITE" id="PS50007">
    <property type="entry name" value="PIPLC_X_DOMAIN"/>
    <property type="match status" value="1"/>
</dbReference>
<evidence type="ECO:0000259" key="2">
    <source>
        <dbReference type="SMART" id="SM00148"/>
    </source>
</evidence>
<reference evidence="3" key="1">
    <citation type="submission" date="2025-08" db="UniProtKB">
        <authorList>
            <consortium name="Ensembl"/>
        </authorList>
    </citation>
    <scope>IDENTIFICATION</scope>
</reference>
<dbReference type="PANTHER" id="PTHR13593">
    <property type="match status" value="1"/>
</dbReference>
<evidence type="ECO:0000256" key="1">
    <source>
        <dbReference type="SAM" id="MobiDB-lite"/>
    </source>
</evidence>
<dbReference type="InterPro" id="IPR051057">
    <property type="entry name" value="PI-PLC_domain"/>
</dbReference>
<feature type="region of interest" description="Disordered" evidence="1">
    <location>
        <begin position="1"/>
        <end position="38"/>
    </location>
</feature>
<accession>A0A3Q0QZ03</accession>
<dbReference type="CDD" id="cd08586">
    <property type="entry name" value="PI-PLCc_BcPLC_like"/>
    <property type="match status" value="1"/>
</dbReference>
<dbReference type="Ensembl" id="ENSACIT00000003252.1">
    <property type="protein sequence ID" value="ENSACIP00000003143.1"/>
    <property type="gene ID" value="ENSACIG00000002512.1"/>
</dbReference>
<dbReference type="InterPro" id="IPR017946">
    <property type="entry name" value="PLC-like_Pdiesterase_TIM-brl"/>
</dbReference>
<dbReference type="AlphaFoldDB" id="A0A3Q0QZ03"/>
<evidence type="ECO:0000313" key="3">
    <source>
        <dbReference type="Ensembl" id="ENSACIP00000003143.1"/>
    </source>
</evidence>
<dbReference type="STRING" id="61819.ENSACIP00000003143"/>
<dbReference type="SMART" id="SM00148">
    <property type="entry name" value="PLCXc"/>
    <property type="match status" value="1"/>
</dbReference>
<dbReference type="SUPFAM" id="SSF51695">
    <property type="entry name" value="PLC-like phosphodiesterases"/>
    <property type="match status" value="1"/>
</dbReference>
<feature type="domain" description="Phosphatidylinositol-specific phospholipase C X" evidence="2">
    <location>
        <begin position="52"/>
        <end position="189"/>
    </location>
</feature>
<sequence length="325" mass="36743">WETGVQAPLQLGTPLSGPPANHLSIGATQRPDYDDTSNPEFLNPAWMANIPDDQLLSEVTMPGTHNTMALYGSVYAECQSWSLASQLRAGVRFLDIRVRHVNGNLTIHHGVSYQRAHFGHVLEGATDFLREYPTETLLMRLKEEFSETDDIYGAVVDYIHRYAHWDLLWHSRLVPTMGEARGKLIVLQNFRGPDLGMRYDSMDIADDWKVPTLAHVEEKWQSVYSHLEAAPSGNKAQIFLTFSSGAGVFAHPRAVAQRINPQLYDYLGGKTDLNQRFGIICMDFPGAPIIQMIIDFQLKEVFKRKQAFNPKFSKAQHFLTDKVVN</sequence>
<keyword evidence="4" id="KW-1185">Reference proteome</keyword>